<dbReference type="HOGENOM" id="CLU_037286_4_0_1"/>
<evidence type="ECO:0008006" key="3">
    <source>
        <dbReference type="Google" id="ProtNLM"/>
    </source>
</evidence>
<sequence>MKGASSPTAVQTQPHSIPPFLLLKALLQEPLTHSHLPQSPQAHPLLRFRKYRHLTKLPLRQFLREIENKIDERGHTTEKLKTNCLKNNIAFGSGADEWFTNLDAAEKDTYDHLVAAFEKQWPLTAALKKSKMERIQVLKDWVLKPEELGKKVEGPGGAQIWSHVKWATGLASRVRDAEDAMGFLLGDVYKALPRPVRDLIHTEPRRTYNELSAAVLALDTTDLKDGAAAYARDEETARLAREPMSPTKALRETFSSTHIQPPCIQLEVTETSLVRLVVVYPHSADLDQVPWGMGRGTSQPGGTAVQSLRNRTTTTRHQDLLNFALPQHPNTAEGQATYQAQVRVWHAANPNQKPDEQHPYPLSPGTPAVGSCECWDCGQKGHMQSAAVCAGAVLPEPERDWRCIAGFITRAFHAECLVASHTVNFVDVQQYNPYPTYHQQSYQRAYVEDVEDEQGNGQGLSE</sequence>
<reference evidence="1 2" key="1">
    <citation type="submission" date="2014-04" db="EMBL/GenBank/DDBJ databases">
        <authorList>
            <consortium name="DOE Joint Genome Institute"/>
            <person name="Kuo A."/>
            <person name="Tarkka M."/>
            <person name="Buscot F."/>
            <person name="Kohler A."/>
            <person name="Nagy L.G."/>
            <person name="Floudas D."/>
            <person name="Copeland A."/>
            <person name="Barry K.W."/>
            <person name="Cichocki N."/>
            <person name="Veneault-Fourrey C."/>
            <person name="LaButti K."/>
            <person name="Lindquist E.A."/>
            <person name="Lipzen A."/>
            <person name="Lundell T."/>
            <person name="Morin E."/>
            <person name="Murat C."/>
            <person name="Sun H."/>
            <person name="Tunlid A."/>
            <person name="Henrissat B."/>
            <person name="Grigoriev I.V."/>
            <person name="Hibbett D.S."/>
            <person name="Martin F."/>
            <person name="Nordberg H.P."/>
            <person name="Cantor M.N."/>
            <person name="Hua S.X."/>
        </authorList>
    </citation>
    <scope>NUCLEOTIDE SEQUENCE [LARGE SCALE GENOMIC DNA]</scope>
    <source>
        <strain evidence="1 2">F 1598</strain>
    </source>
</reference>
<dbReference type="EMBL" id="KN833195">
    <property type="protein sequence ID" value="KIM71871.1"/>
    <property type="molecule type" value="Genomic_DNA"/>
</dbReference>
<dbReference type="OrthoDB" id="3260975at2759"/>
<name>A0A0C3EVL9_PILCF</name>
<organism evidence="1 2">
    <name type="scientific">Piloderma croceum (strain F 1598)</name>
    <dbReference type="NCBI Taxonomy" id="765440"/>
    <lineage>
        <taxon>Eukaryota</taxon>
        <taxon>Fungi</taxon>
        <taxon>Dikarya</taxon>
        <taxon>Basidiomycota</taxon>
        <taxon>Agaricomycotina</taxon>
        <taxon>Agaricomycetes</taxon>
        <taxon>Agaricomycetidae</taxon>
        <taxon>Atheliales</taxon>
        <taxon>Atheliaceae</taxon>
        <taxon>Piloderma</taxon>
    </lineage>
</organism>
<protein>
    <recommendedName>
        <fullName evidence="3">CCHC-type domain-containing protein</fullName>
    </recommendedName>
</protein>
<dbReference type="STRING" id="765440.A0A0C3EVL9"/>
<accession>A0A0C3EVL9</accession>
<evidence type="ECO:0000313" key="2">
    <source>
        <dbReference type="Proteomes" id="UP000054166"/>
    </source>
</evidence>
<dbReference type="InParanoid" id="A0A0C3EVL9"/>
<reference evidence="2" key="2">
    <citation type="submission" date="2015-01" db="EMBL/GenBank/DDBJ databases">
        <title>Evolutionary Origins and Diversification of the Mycorrhizal Mutualists.</title>
        <authorList>
            <consortium name="DOE Joint Genome Institute"/>
            <consortium name="Mycorrhizal Genomics Consortium"/>
            <person name="Kohler A."/>
            <person name="Kuo A."/>
            <person name="Nagy L.G."/>
            <person name="Floudas D."/>
            <person name="Copeland A."/>
            <person name="Barry K.W."/>
            <person name="Cichocki N."/>
            <person name="Veneault-Fourrey C."/>
            <person name="LaButti K."/>
            <person name="Lindquist E.A."/>
            <person name="Lipzen A."/>
            <person name="Lundell T."/>
            <person name="Morin E."/>
            <person name="Murat C."/>
            <person name="Riley R."/>
            <person name="Ohm R."/>
            <person name="Sun H."/>
            <person name="Tunlid A."/>
            <person name="Henrissat B."/>
            <person name="Grigoriev I.V."/>
            <person name="Hibbett D.S."/>
            <person name="Martin F."/>
        </authorList>
    </citation>
    <scope>NUCLEOTIDE SEQUENCE [LARGE SCALE GENOMIC DNA]</scope>
    <source>
        <strain evidence="2">F 1598</strain>
    </source>
</reference>
<proteinExistence type="predicted"/>
<dbReference type="Proteomes" id="UP000054166">
    <property type="component" value="Unassembled WGS sequence"/>
</dbReference>
<keyword evidence="2" id="KW-1185">Reference proteome</keyword>
<dbReference type="AlphaFoldDB" id="A0A0C3EVL9"/>
<gene>
    <name evidence="1" type="ORF">PILCRDRAFT_16639</name>
</gene>
<evidence type="ECO:0000313" key="1">
    <source>
        <dbReference type="EMBL" id="KIM71871.1"/>
    </source>
</evidence>